<dbReference type="SUPFAM" id="SSF51126">
    <property type="entry name" value="Pectin lyase-like"/>
    <property type="match status" value="1"/>
</dbReference>
<keyword evidence="1" id="KW-0732">Signal</keyword>
<evidence type="ECO:0000313" key="4">
    <source>
        <dbReference type="Proteomes" id="UP000464954"/>
    </source>
</evidence>
<dbReference type="Pfam" id="PF12708">
    <property type="entry name" value="Pect-lyase_RHGA_epim"/>
    <property type="match status" value="1"/>
</dbReference>
<organism evidence="3 4">
    <name type="scientific">Tichowtungia aerotolerans</name>
    <dbReference type="NCBI Taxonomy" id="2697043"/>
    <lineage>
        <taxon>Bacteria</taxon>
        <taxon>Pseudomonadati</taxon>
        <taxon>Kiritimatiellota</taxon>
        <taxon>Tichowtungiia</taxon>
        <taxon>Tichowtungiales</taxon>
        <taxon>Tichowtungiaceae</taxon>
        <taxon>Tichowtungia</taxon>
    </lineage>
</organism>
<evidence type="ECO:0000313" key="3">
    <source>
        <dbReference type="EMBL" id="QHI70161.1"/>
    </source>
</evidence>
<feature type="chain" id="PRO_5026852936" description="Rhamnogalacturonase A/B/Epimerase-like pectate lyase domain-containing protein" evidence="1">
    <location>
        <begin position="25"/>
        <end position="446"/>
    </location>
</feature>
<dbReference type="RefSeq" id="WP_160629340.1">
    <property type="nucleotide sequence ID" value="NZ_CP047593.1"/>
</dbReference>
<gene>
    <name evidence="3" type="ORF">GT409_12130</name>
</gene>
<accession>A0A6P1M8F5</accession>
<dbReference type="KEGG" id="taer:GT409_12130"/>
<feature type="domain" description="Rhamnogalacturonase A/B/Epimerase-like pectate lyase" evidence="2">
    <location>
        <begin position="25"/>
        <end position="225"/>
    </location>
</feature>
<feature type="signal peptide" evidence="1">
    <location>
        <begin position="1"/>
        <end position="24"/>
    </location>
</feature>
<protein>
    <recommendedName>
        <fullName evidence="2">Rhamnogalacturonase A/B/Epimerase-like pectate lyase domain-containing protein</fullName>
    </recommendedName>
</protein>
<reference evidence="3 4" key="1">
    <citation type="submission" date="2020-01" db="EMBL/GenBank/DDBJ databases">
        <title>Ponticoccus aerotolerans gen. nov., sp. nov., an anaerobic bacterium and proposal of Ponticoccusceae fam. nov., Ponticoccusles ord. nov. and Ponticoccuse classis nov. in the phylum Kiritimatiellaeota.</title>
        <authorList>
            <person name="Zhou L.Y."/>
            <person name="Du Z.J."/>
        </authorList>
    </citation>
    <scope>NUCLEOTIDE SEQUENCE [LARGE SCALE GENOMIC DNA]</scope>
    <source>
        <strain evidence="3 4">S-5007</strain>
    </source>
</reference>
<evidence type="ECO:0000259" key="2">
    <source>
        <dbReference type="Pfam" id="PF12708"/>
    </source>
</evidence>
<proteinExistence type="predicted"/>
<dbReference type="Gene3D" id="2.160.20.10">
    <property type="entry name" value="Single-stranded right-handed beta-helix, Pectin lyase-like"/>
    <property type="match status" value="1"/>
</dbReference>
<dbReference type="AlphaFoldDB" id="A0A6P1M8F5"/>
<dbReference type="EMBL" id="CP047593">
    <property type="protein sequence ID" value="QHI70161.1"/>
    <property type="molecule type" value="Genomic_DNA"/>
</dbReference>
<name>A0A6P1M8F5_9BACT</name>
<dbReference type="Proteomes" id="UP000464954">
    <property type="component" value="Chromosome"/>
</dbReference>
<dbReference type="InterPro" id="IPR011050">
    <property type="entry name" value="Pectin_lyase_fold/virulence"/>
</dbReference>
<dbReference type="InterPro" id="IPR024535">
    <property type="entry name" value="RHGA/B-epi-like_pectate_lyase"/>
</dbReference>
<evidence type="ECO:0000256" key="1">
    <source>
        <dbReference type="SAM" id="SignalP"/>
    </source>
</evidence>
<keyword evidence="4" id="KW-1185">Reference proteome</keyword>
<sequence length="446" mass="47873">MKILDSKKLFCFVLLAFFSVNSSAFVSVKDYGAVGDGVTDDTVAIQSALTNALEIYFPAGVYVLSDGLDLPPSVILKGDGAPNLAPFPLVGDDKVYLSPGQVSRLPGTTLLFKGTGSKSITTSRSDIFSSMHYSVKTTEAYPYSISDLAIVQDVNVYDGGALTTPANDNCSDFDVGLLVHDSAVGTVRNVTIFGYFDKAGLCVISDGIGSNPDYNTFWNCSFMGNYGVTLLGSDNTGGAGLSGTQFYGCDIFANDYHSRGDASWGTAALYIDGGISSTSSINGHYFFGGCIRTYRDRAVRLEHASNVTFQGVIFELSPWTRGGAYASYADEEGWIQGTADTRDVSLISCRHRDLKLQELSESMTDGRLFVVNDSMGAISTYADGKSVRLNALPGYDPTVQFTDDATSRVSGWVVRMDVSAENCLEFRYGNSAKLRITTNATPVIID</sequence>
<dbReference type="InterPro" id="IPR012334">
    <property type="entry name" value="Pectin_lyas_fold"/>
</dbReference>